<accession>F5L812</accession>
<keyword evidence="1" id="KW-0175">Coiled coil</keyword>
<comment type="caution">
    <text evidence="4">The sequence shown here is derived from an EMBL/GenBank/DDBJ whole genome shotgun (WGS) entry which is preliminary data.</text>
</comment>
<sequence length="304" mass="34506">MKLPDGDTGAMWRWGVNRMKDNESSSFGKWKKLTVVFAVLLVLPLITAAVVFFIGGDLLAKAQQIPVVSMILPDAEERKAKKRVEVLERRLEEAEEIIEEQETMLEMLEQQLLEKEEEIRDLWEQNEELEAESQEKRLSHEEREQRLSDLARIYAGMSASRAASILENLTLTEAALILQHMKEAEQARILARMSPQFAADLSVVLKDLDQVENPDMAALQERIVLLMESVEQAESRISIQRMVSTFEQMAPDQAARIFTAMEGEAAEFRLAATIMANMGDAQRSLILENMEPDIAKTYIRAIAE</sequence>
<gene>
    <name evidence="4" type="ORF">CathTA2_1962</name>
</gene>
<dbReference type="Proteomes" id="UP000010716">
    <property type="component" value="Unassembled WGS sequence"/>
</dbReference>
<feature type="domain" description="Magnesium transporter MgtE intracellular" evidence="3">
    <location>
        <begin position="149"/>
        <end position="203"/>
    </location>
</feature>
<keyword evidence="2" id="KW-1133">Transmembrane helix</keyword>
<evidence type="ECO:0000259" key="3">
    <source>
        <dbReference type="Pfam" id="PF03448"/>
    </source>
</evidence>
<dbReference type="AlphaFoldDB" id="F5L812"/>
<feature type="transmembrane region" description="Helical" evidence="2">
    <location>
        <begin position="33"/>
        <end position="54"/>
    </location>
</feature>
<dbReference type="EMBL" id="AFCE01000147">
    <property type="protein sequence ID" value="EGL82520.1"/>
    <property type="molecule type" value="Genomic_DNA"/>
</dbReference>
<dbReference type="SUPFAM" id="SSF48029">
    <property type="entry name" value="FliG"/>
    <property type="match status" value="1"/>
</dbReference>
<name>F5L812_CALTT</name>
<proteinExistence type="predicted"/>
<dbReference type="Gene3D" id="1.10.220.30">
    <property type="match status" value="1"/>
</dbReference>
<protein>
    <submittedName>
        <fullName evidence="4">MgtE intracellular region</fullName>
    </submittedName>
</protein>
<feature type="coiled-coil region" evidence="1">
    <location>
        <begin position="77"/>
        <end position="146"/>
    </location>
</feature>
<evidence type="ECO:0000256" key="1">
    <source>
        <dbReference type="SAM" id="Coils"/>
    </source>
</evidence>
<organism evidence="4 5">
    <name type="scientific">Caldalkalibacillus thermarum (strain TA2.A1)</name>
    <dbReference type="NCBI Taxonomy" id="986075"/>
    <lineage>
        <taxon>Bacteria</taxon>
        <taxon>Bacillati</taxon>
        <taxon>Bacillota</taxon>
        <taxon>Bacilli</taxon>
        <taxon>Bacillales</taxon>
        <taxon>Bacillaceae</taxon>
        <taxon>Caldalkalibacillus</taxon>
    </lineage>
</organism>
<dbReference type="InterPro" id="IPR011002">
    <property type="entry name" value="FliG_a-hlx"/>
</dbReference>
<evidence type="ECO:0000256" key="2">
    <source>
        <dbReference type="SAM" id="Phobius"/>
    </source>
</evidence>
<dbReference type="Pfam" id="PF03448">
    <property type="entry name" value="MgtE_N"/>
    <property type="match status" value="1"/>
</dbReference>
<evidence type="ECO:0000313" key="5">
    <source>
        <dbReference type="Proteomes" id="UP000010716"/>
    </source>
</evidence>
<reference evidence="4 5" key="1">
    <citation type="journal article" date="2011" name="J. Bacteriol.">
        <title>Draft genome sequence of the thermoalkaliphilic Caldalkalibacillus thermarum strain TA2.A1.</title>
        <authorList>
            <person name="Kalamorz F."/>
            <person name="Keis S."/>
            <person name="McMillan D.G."/>
            <person name="Olsson K."/>
            <person name="Stanton J.A."/>
            <person name="Stockwell P."/>
            <person name="Black M.A."/>
            <person name="Klingeman D.M."/>
            <person name="Land M.L."/>
            <person name="Han C.S."/>
            <person name="Martin S.L."/>
            <person name="Becher S.A."/>
            <person name="Peddie C.J."/>
            <person name="Morgan H.W."/>
            <person name="Matthies D."/>
            <person name="Preiss L."/>
            <person name="Meier T."/>
            <person name="Brown S.D."/>
            <person name="Cook G.M."/>
        </authorList>
    </citation>
    <scope>NUCLEOTIDE SEQUENCE [LARGE SCALE GENOMIC DNA]</scope>
    <source>
        <strain evidence="4 5">TA2.A1</strain>
    </source>
</reference>
<evidence type="ECO:0000313" key="4">
    <source>
        <dbReference type="EMBL" id="EGL82520.1"/>
    </source>
</evidence>
<dbReference type="InterPro" id="IPR006668">
    <property type="entry name" value="Mg_transptr_MgtE_intracell_dom"/>
</dbReference>
<keyword evidence="2" id="KW-0812">Transmembrane</keyword>
<keyword evidence="2" id="KW-0472">Membrane</keyword>
<dbReference type="eggNOG" id="COG3334">
    <property type="taxonomic scope" value="Bacteria"/>
</dbReference>